<evidence type="ECO:0000313" key="2">
    <source>
        <dbReference type="EMBL" id="OWZ01599.1"/>
    </source>
</evidence>
<gene>
    <name evidence="2" type="ORF">PHMEG_00026977</name>
</gene>
<dbReference type="OrthoDB" id="127317at2759"/>
<keyword evidence="3" id="KW-1185">Reference proteome</keyword>
<organism evidence="2 3">
    <name type="scientific">Phytophthora megakarya</name>
    <dbReference type="NCBI Taxonomy" id="4795"/>
    <lineage>
        <taxon>Eukaryota</taxon>
        <taxon>Sar</taxon>
        <taxon>Stramenopiles</taxon>
        <taxon>Oomycota</taxon>
        <taxon>Peronosporomycetes</taxon>
        <taxon>Peronosporales</taxon>
        <taxon>Peronosporaceae</taxon>
        <taxon>Phytophthora</taxon>
    </lineage>
</organism>
<feature type="region of interest" description="Disordered" evidence="1">
    <location>
        <begin position="59"/>
        <end position="107"/>
    </location>
</feature>
<proteinExistence type="predicted"/>
<protein>
    <submittedName>
        <fullName evidence="2">Uncharacterized protein</fullName>
    </submittedName>
</protein>
<evidence type="ECO:0000313" key="3">
    <source>
        <dbReference type="Proteomes" id="UP000198211"/>
    </source>
</evidence>
<comment type="caution">
    <text evidence="2">The sequence shown here is derived from an EMBL/GenBank/DDBJ whole genome shotgun (WGS) entry which is preliminary data.</text>
</comment>
<dbReference type="EMBL" id="NBNE01006730">
    <property type="protein sequence ID" value="OWZ01599.1"/>
    <property type="molecule type" value="Genomic_DNA"/>
</dbReference>
<feature type="compositionally biased region" description="Basic and acidic residues" evidence="1">
    <location>
        <begin position="64"/>
        <end position="87"/>
    </location>
</feature>
<accession>A0A225V9F2</accession>
<dbReference type="Proteomes" id="UP000198211">
    <property type="component" value="Unassembled WGS sequence"/>
</dbReference>
<reference evidence="3" key="1">
    <citation type="submission" date="2017-03" db="EMBL/GenBank/DDBJ databases">
        <title>Phytopthora megakarya and P. palmivora, two closely related causual agents of cacao black pod achieved similar genome size and gene model numbers by different mechanisms.</title>
        <authorList>
            <person name="Ali S."/>
            <person name="Shao J."/>
            <person name="Larry D.J."/>
            <person name="Kronmiller B."/>
            <person name="Shen D."/>
            <person name="Strem M.D."/>
            <person name="Melnick R.L."/>
            <person name="Guiltinan M.J."/>
            <person name="Tyler B.M."/>
            <person name="Meinhardt L.W."/>
            <person name="Bailey B.A."/>
        </authorList>
    </citation>
    <scope>NUCLEOTIDE SEQUENCE [LARGE SCALE GENOMIC DNA]</scope>
    <source>
        <strain evidence="3">zdho120</strain>
    </source>
</reference>
<sequence>MTSSKLISNSNNNLVPTNSRIHSFVERLAPLDRASFEKTKARHRRPLPGPLEAAIDEVLAVRNDNSDGRLSERGESRDDSNNNDEPHPPIPKAKHTSSNKSQLQGRRPEWRRYIRRIMMTKGIQGSTLARYRRLVGIVARKSLNQTYDNAAERVVRYRLEFRSAAMIQTMILRGEWYLDAKNNDSQQNVFD</sequence>
<evidence type="ECO:0000256" key="1">
    <source>
        <dbReference type="SAM" id="MobiDB-lite"/>
    </source>
</evidence>
<name>A0A225V9F2_9STRA</name>
<dbReference type="AlphaFoldDB" id="A0A225V9F2"/>